<keyword evidence="2" id="KW-1185">Reference proteome</keyword>
<protein>
    <submittedName>
        <fullName evidence="1">Uncharacterized protein</fullName>
    </submittedName>
</protein>
<proteinExistence type="predicted"/>
<dbReference type="STRING" id="1276538.A0A1X7RMT0"/>
<reference evidence="1 2" key="1">
    <citation type="submission" date="2016-06" db="EMBL/GenBank/DDBJ databases">
        <authorList>
            <person name="Kjaerup R.B."/>
            <person name="Dalgaard T.S."/>
            <person name="Juul-Madsen H.R."/>
        </authorList>
    </citation>
    <scope>NUCLEOTIDE SEQUENCE [LARGE SCALE GENOMIC DNA]</scope>
</reference>
<evidence type="ECO:0000313" key="1">
    <source>
        <dbReference type="EMBL" id="SMQ48297.1"/>
    </source>
</evidence>
<accession>A0A1X7RMT0</accession>
<dbReference type="Proteomes" id="UP000215127">
    <property type="component" value="Chromosome 2"/>
</dbReference>
<dbReference type="AlphaFoldDB" id="A0A1X7RMT0"/>
<organism evidence="1 2">
    <name type="scientific">Zymoseptoria tritici (strain ST99CH_3D7)</name>
    <dbReference type="NCBI Taxonomy" id="1276538"/>
    <lineage>
        <taxon>Eukaryota</taxon>
        <taxon>Fungi</taxon>
        <taxon>Dikarya</taxon>
        <taxon>Ascomycota</taxon>
        <taxon>Pezizomycotina</taxon>
        <taxon>Dothideomycetes</taxon>
        <taxon>Dothideomycetidae</taxon>
        <taxon>Mycosphaerellales</taxon>
        <taxon>Mycosphaerellaceae</taxon>
        <taxon>Zymoseptoria</taxon>
    </lineage>
</organism>
<name>A0A1X7RMT0_ZYMT9</name>
<gene>
    <name evidence="1" type="ORF">ZT3D7_G3446</name>
</gene>
<dbReference type="EMBL" id="LT853693">
    <property type="protein sequence ID" value="SMQ48297.1"/>
    <property type="molecule type" value="Genomic_DNA"/>
</dbReference>
<evidence type="ECO:0000313" key="2">
    <source>
        <dbReference type="Proteomes" id="UP000215127"/>
    </source>
</evidence>
<sequence length="289" mass="32539">MMATAAQLMVCQALETIFKDHPECEDYRAVYRFLDDAKPGNNGAIGAKLVQWSNDLLARTIGAKKTITVTGVHATDLLTQLRPYDSKMREGPSLWPFVSLIRFHVDNPLTAKGIHFLDTPGHIVSDFTRQYNAARYLTKTDIIGDHSMSGSLRDEALARKFKDRLTQLEAEDKSVDIDMEDALEAGIQSGDLSNYFAPRTRHTELKTMVRCATAQEKVHRIKMRGEIIFNALQPDLFGYTESPVPVCSVSDSEYAKHVDGYEATYDKEPFMSLEETDIPNLRRLIGTFV</sequence>